<keyword evidence="7 11" id="KW-0805">Transcription regulation</keyword>
<dbReference type="PANTHER" id="PTHR38839">
    <property type="entry name" value="TRANSCRIPTIONAL REGULATOR WHID-RELATED"/>
    <property type="match status" value="1"/>
</dbReference>
<keyword evidence="14" id="KW-1185">Reference proteome</keyword>
<keyword evidence="3 11" id="KW-0004">4Fe-4S</keyword>
<comment type="cofactor">
    <cofactor evidence="11">
        <name>[4Fe-4S] cluster</name>
        <dbReference type="ChEBI" id="CHEBI:49883"/>
    </cofactor>
    <text evidence="11">Binds 1 [4Fe-4S] cluster per subunit. Following nitrosylation of the [4Fe-4S] cluster binds 1 [4Fe-8(NO)] cluster per subunit.</text>
</comment>
<dbReference type="GO" id="GO:0035731">
    <property type="term" value="F:dinitrosyl-iron complex binding"/>
    <property type="evidence" value="ECO:0007669"/>
    <property type="project" value="UniProtKB-UniRule"/>
</dbReference>
<evidence type="ECO:0000313" key="14">
    <source>
        <dbReference type="Proteomes" id="UP000530928"/>
    </source>
</evidence>
<evidence type="ECO:0000256" key="1">
    <source>
        <dbReference type="ARBA" id="ARBA00004496"/>
    </source>
</evidence>
<keyword evidence="11" id="KW-0963">Cytoplasm</keyword>
<evidence type="ECO:0000256" key="7">
    <source>
        <dbReference type="ARBA" id="ARBA00023015"/>
    </source>
</evidence>
<keyword evidence="9 11" id="KW-1015">Disulfide bond</keyword>
<evidence type="ECO:0000256" key="3">
    <source>
        <dbReference type="ARBA" id="ARBA00022485"/>
    </source>
</evidence>
<reference evidence="13 14" key="1">
    <citation type="submission" date="2020-07" db="EMBL/GenBank/DDBJ databases">
        <title>Genomic Encyclopedia of Type Strains, Phase IV (KMG-IV): sequencing the most valuable type-strain genomes for metagenomic binning, comparative biology and taxonomic classification.</title>
        <authorList>
            <person name="Goeker M."/>
        </authorList>
    </citation>
    <scope>NUCLEOTIDE SEQUENCE [LARGE SCALE GENOMIC DNA]</scope>
    <source>
        <strain evidence="13 14">DSM 45533</strain>
    </source>
</reference>
<comment type="subcellular location">
    <subcellularLocation>
        <location evidence="1 11">Cytoplasm</location>
    </subcellularLocation>
</comment>
<feature type="binding site" evidence="11">
    <location>
        <position position="63"/>
    </location>
    <ligand>
        <name>[4Fe-4S] cluster</name>
        <dbReference type="ChEBI" id="CHEBI:49883"/>
    </ligand>
</feature>
<proteinExistence type="inferred from homology"/>
<evidence type="ECO:0000313" key="13">
    <source>
        <dbReference type="EMBL" id="MBA2896640.1"/>
    </source>
</evidence>
<feature type="binding site" evidence="11">
    <location>
        <position position="29"/>
    </location>
    <ligand>
        <name>[4Fe-4S] cluster</name>
        <dbReference type="ChEBI" id="CHEBI:49883"/>
    </ligand>
</feature>
<dbReference type="Proteomes" id="UP000530928">
    <property type="component" value="Unassembled WGS sequence"/>
</dbReference>
<evidence type="ECO:0000256" key="10">
    <source>
        <dbReference type="ARBA" id="ARBA00023163"/>
    </source>
</evidence>
<dbReference type="GO" id="GO:0047134">
    <property type="term" value="F:protein-disulfide reductase [NAD(P)H] activity"/>
    <property type="evidence" value="ECO:0007669"/>
    <property type="project" value="TreeGrafter"/>
</dbReference>
<comment type="similarity">
    <text evidence="2 11">Belongs to the WhiB family.</text>
</comment>
<accession>A0A7W0CST7</accession>
<gene>
    <name evidence="11" type="primary">whiB</name>
    <name evidence="13" type="ORF">HNR30_008031</name>
</gene>
<sequence>MTAPETTAHLGGRSAIRLLATIDDAGSSCGQVDPDLFVGPDGFESPRQLKLRENAAKSVCRGCPAIVACLAYALEIRPMHGVWAGLNASELRALDRPVVA</sequence>
<evidence type="ECO:0000259" key="12">
    <source>
        <dbReference type="PROSITE" id="PS51674"/>
    </source>
</evidence>
<keyword evidence="5 11" id="KW-0408">Iron</keyword>
<dbReference type="EMBL" id="JACDUR010000009">
    <property type="protein sequence ID" value="MBA2896640.1"/>
    <property type="molecule type" value="Genomic_DNA"/>
</dbReference>
<dbReference type="GO" id="GO:0045454">
    <property type="term" value="P:cell redox homeostasis"/>
    <property type="evidence" value="ECO:0007669"/>
    <property type="project" value="TreeGrafter"/>
</dbReference>
<comment type="function">
    <text evidence="11">Acts as a transcriptional regulator. Probably redox-responsive. The apo- but not holo-form probably binds DNA.</text>
</comment>
<dbReference type="GO" id="GO:0051539">
    <property type="term" value="F:4 iron, 4 sulfur cluster binding"/>
    <property type="evidence" value="ECO:0007669"/>
    <property type="project" value="UniProtKB-UniRule"/>
</dbReference>
<dbReference type="Pfam" id="PF02467">
    <property type="entry name" value="Whib"/>
    <property type="match status" value="1"/>
</dbReference>
<comment type="caution">
    <text evidence="13">The sequence shown here is derived from an EMBL/GenBank/DDBJ whole genome shotgun (WGS) entry which is preliminary data.</text>
</comment>
<evidence type="ECO:0000256" key="6">
    <source>
        <dbReference type="ARBA" id="ARBA00023014"/>
    </source>
</evidence>
<evidence type="ECO:0000256" key="4">
    <source>
        <dbReference type="ARBA" id="ARBA00022723"/>
    </source>
</evidence>
<keyword evidence="6 11" id="KW-0411">Iron-sulfur</keyword>
<keyword evidence="10 11" id="KW-0804">Transcription</keyword>
<evidence type="ECO:0000256" key="5">
    <source>
        <dbReference type="ARBA" id="ARBA00023004"/>
    </source>
</evidence>
<evidence type="ECO:0000256" key="8">
    <source>
        <dbReference type="ARBA" id="ARBA00023125"/>
    </source>
</evidence>
<dbReference type="RefSeq" id="WP_312894984.1">
    <property type="nucleotide sequence ID" value="NZ_BAABAM010000008.1"/>
</dbReference>
<comment type="PTM">
    <text evidence="11">Upon Fe-S cluster removal intramolecular disulfide bonds are formed.</text>
</comment>
<keyword evidence="4 11" id="KW-0479">Metal-binding</keyword>
<keyword evidence="8 11" id="KW-0238">DNA-binding</keyword>
<evidence type="ECO:0000256" key="11">
    <source>
        <dbReference type="HAMAP-Rule" id="MF_01479"/>
    </source>
</evidence>
<dbReference type="PROSITE" id="PS51674">
    <property type="entry name" value="4FE4S_WBL"/>
    <property type="match status" value="1"/>
</dbReference>
<protein>
    <recommendedName>
        <fullName evidence="11">Transcriptional regulator WhiB</fullName>
    </recommendedName>
</protein>
<evidence type="ECO:0000256" key="9">
    <source>
        <dbReference type="ARBA" id="ARBA00023157"/>
    </source>
</evidence>
<evidence type="ECO:0000256" key="2">
    <source>
        <dbReference type="ARBA" id="ARBA00006597"/>
    </source>
</evidence>
<dbReference type="GO" id="GO:0005737">
    <property type="term" value="C:cytoplasm"/>
    <property type="evidence" value="ECO:0007669"/>
    <property type="project" value="UniProtKB-SubCell"/>
</dbReference>
<dbReference type="GO" id="GO:0003677">
    <property type="term" value="F:DNA binding"/>
    <property type="evidence" value="ECO:0007669"/>
    <property type="project" value="UniProtKB-UniRule"/>
</dbReference>
<feature type="binding site" evidence="11">
    <location>
        <position position="60"/>
    </location>
    <ligand>
        <name>[4Fe-4S] cluster</name>
        <dbReference type="ChEBI" id="CHEBI:49883"/>
    </ligand>
</feature>
<feature type="domain" description="4Fe-4S Wbl-type" evidence="12">
    <location>
        <begin position="28"/>
        <end position="93"/>
    </location>
</feature>
<dbReference type="AlphaFoldDB" id="A0A7W0CST7"/>
<dbReference type="HAMAP" id="MF_01479">
    <property type="entry name" value="WhiB"/>
    <property type="match status" value="1"/>
</dbReference>
<dbReference type="InterPro" id="IPR003482">
    <property type="entry name" value="Whib"/>
</dbReference>
<dbReference type="GO" id="GO:0045892">
    <property type="term" value="P:negative regulation of DNA-templated transcription"/>
    <property type="evidence" value="ECO:0007669"/>
    <property type="project" value="TreeGrafter"/>
</dbReference>
<dbReference type="GO" id="GO:0046872">
    <property type="term" value="F:metal ion binding"/>
    <property type="evidence" value="ECO:0007669"/>
    <property type="project" value="UniProtKB-KW"/>
</dbReference>
<feature type="binding site" evidence="11">
    <location>
        <position position="69"/>
    </location>
    <ligand>
        <name>[4Fe-4S] cluster</name>
        <dbReference type="ChEBI" id="CHEBI:49883"/>
    </ligand>
</feature>
<dbReference type="InterPro" id="IPR034768">
    <property type="entry name" value="4FE4S_WBL"/>
</dbReference>
<comment type="PTM">
    <text evidence="11">The Fe-S cluster can be nitrosylated by nitric oxide (NO).</text>
</comment>
<name>A0A7W0CST7_9ACTN</name>
<organism evidence="13 14">
    <name type="scientific">Nonomuraea soli</name>
    <dbReference type="NCBI Taxonomy" id="1032476"/>
    <lineage>
        <taxon>Bacteria</taxon>
        <taxon>Bacillati</taxon>
        <taxon>Actinomycetota</taxon>
        <taxon>Actinomycetes</taxon>
        <taxon>Streptosporangiales</taxon>
        <taxon>Streptosporangiaceae</taxon>
        <taxon>Nonomuraea</taxon>
    </lineage>
</organism>